<reference evidence="7 8" key="1">
    <citation type="journal article" date="2018" name="Nat. Ecol. Evol.">
        <title>Pezizomycetes genomes reveal the molecular basis of ectomycorrhizal truffle lifestyle.</title>
        <authorList>
            <person name="Murat C."/>
            <person name="Payen T."/>
            <person name="Noel B."/>
            <person name="Kuo A."/>
            <person name="Morin E."/>
            <person name="Chen J."/>
            <person name="Kohler A."/>
            <person name="Krizsan K."/>
            <person name="Balestrini R."/>
            <person name="Da Silva C."/>
            <person name="Montanini B."/>
            <person name="Hainaut M."/>
            <person name="Levati E."/>
            <person name="Barry K.W."/>
            <person name="Belfiori B."/>
            <person name="Cichocki N."/>
            <person name="Clum A."/>
            <person name="Dockter R.B."/>
            <person name="Fauchery L."/>
            <person name="Guy J."/>
            <person name="Iotti M."/>
            <person name="Le Tacon F."/>
            <person name="Lindquist E.A."/>
            <person name="Lipzen A."/>
            <person name="Malagnac F."/>
            <person name="Mello A."/>
            <person name="Molinier V."/>
            <person name="Miyauchi S."/>
            <person name="Poulain J."/>
            <person name="Riccioni C."/>
            <person name="Rubini A."/>
            <person name="Sitrit Y."/>
            <person name="Splivallo R."/>
            <person name="Traeger S."/>
            <person name="Wang M."/>
            <person name="Zifcakova L."/>
            <person name="Wipf D."/>
            <person name="Zambonelli A."/>
            <person name="Paolocci F."/>
            <person name="Nowrousian M."/>
            <person name="Ottonello S."/>
            <person name="Baldrian P."/>
            <person name="Spatafora J.W."/>
            <person name="Henrissat B."/>
            <person name="Nagy L.G."/>
            <person name="Aury J.M."/>
            <person name="Wincker P."/>
            <person name="Grigoriev I.V."/>
            <person name="Bonfante P."/>
            <person name="Martin F.M."/>
        </authorList>
    </citation>
    <scope>NUCLEOTIDE SEQUENCE [LARGE SCALE GENOMIC DNA]</scope>
    <source>
        <strain evidence="7 8">120613-1</strain>
    </source>
</reference>
<dbReference type="STRING" id="1336337.A0A3N4J388"/>
<dbReference type="PANTHER" id="PTHR45810">
    <property type="entry name" value="HISTONE H3.2"/>
    <property type="match status" value="1"/>
</dbReference>
<evidence type="ECO:0000256" key="1">
    <source>
        <dbReference type="ARBA" id="ARBA00004286"/>
    </source>
</evidence>
<dbReference type="SMART" id="SM00428">
    <property type="entry name" value="H3"/>
    <property type="match status" value="1"/>
</dbReference>
<dbReference type="AlphaFoldDB" id="A0A3N4J388"/>
<keyword evidence="3" id="KW-0158">Chromosome</keyword>
<evidence type="ECO:0000256" key="3">
    <source>
        <dbReference type="ARBA" id="ARBA00022454"/>
    </source>
</evidence>
<comment type="similarity">
    <text evidence="2">Belongs to the histone H3 family.</text>
</comment>
<keyword evidence="8" id="KW-1185">Reference proteome</keyword>
<accession>A0A3N4J388</accession>
<dbReference type="InterPro" id="IPR009072">
    <property type="entry name" value="Histone-fold"/>
</dbReference>
<dbReference type="Pfam" id="PF00125">
    <property type="entry name" value="Histone"/>
    <property type="match status" value="1"/>
</dbReference>
<evidence type="ECO:0000313" key="8">
    <source>
        <dbReference type="Proteomes" id="UP000276215"/>
    </source>
</evidence>
<dbReference type="InterPro" id="IPR007125">
    <property type="entry name" value="H2A/H2B/H3"/>
</dbReference>
<evidence type="ECO:0000256" key="2">
    <source>
        <dbReference type="ARBA" id="ARBA00010343"/>
    </source>
</evidence>
<dbReference type="GO" id="GO:0000786">
    <property type="term" value="C:nucleosome"/>
    <property type="evidence" value="ECO:0007669"/>
    <property type="project" value="UniProtKB-KW"/>
</dbReference>
<dbReference type="PANTHER" id="PTHR45810:SF1">
    <property type="entry name" value="HISTONE H3-LIKE CENTROMERIC PROTEIN A"/>
    <property type="match status" value="1"/>
</dbReference>
<dbReference type="Gene3D" id="1.10.20.10">
    <property type="entry name" value="Histone, subunit A"/>
    <property type="match status" value="1"/>
</dbReference>
<keyword evidence="4" id="KW-0544">Nucleosome core</keyword>
<gene>
    <name evidence="7" type="ORF">L873DRAFT_1726425</name>
</gene>
<proteinExistence type="inferred from homology"/>
<dbReference type="GO" id="GO:0003677">
    <property type="term" value="F:DNA binding"/>
    <property type="evidence" value="ECO:0007669"/>
    <property type="project" value="InterPro"/>
</dbReference>
<evidence type="ECO:0000256" key="4">
    <source>
        <dbReference type="ARBA" id="ARBA00023269"/>
    </source>
</evidence>
<dbReference type="InterPro" id="IPR000164">
    <property type="entry name" value="Histone_H3/CENP-A"/>
</dbReference>
<protein>
    <recommendedName>
        <fullName evidence="6">Core Histone H2A/H2B/H3 domain-containing protein</fullName>
    </recommendedName>
</protein>
<dbReference type="GO" id="GO:0046982">
    <property type="term" value="F:protein heterodimerization activity"/>
    <property type="evidence" value="ECO:0007669"/>
    <property type="project" value="InterPro"/>
</dbReference>
<dbReference type="EMBL" id="ML121304">
    <property type="protein sequence ID" value="RPA88364.1"/>
    <property type="molecule type" value="Genomic_DNA"/>
</dbReference>
<dbReference type="GO" id="GO:0030527">
    <property type="term" value="F:structural constituent of chromatin"/>
    <property type="evidence" value="ECO:0007669"/>
    <property type="project" value="InterPro"/>
</dbReference>
<dbReference type="OrthoDB" id="5406560at2759"/>
<evidence type="ECO:0000256" key="5">
    <source>
        <dbReference type="SAM" id="MobiDB-lite"/>
    </source>
</evidence>
<feature type="region of interest" description="Disordered" evidence="5">
    <location>
        <begin position="1"/>
        <end position="31"/>
    </location>
</feature>
<organism evidence="7 8">
    <name type="scientific">Choiromyces venosus 120613-1</name>
    <dbReference type="NCBI Taxonomy" id="1336337"/>
    <lineage>
        <taxon>Eukaryota</taxon>
        <taxon>Fungi</taxon>
        <taxon>Dikarya</taxon>
        <taxon>Ascomycota</taxon>
        <taxon>Pezizomycotina</taxon>
        <taxon>Pezizomycetes</taxon>
        <taxon>Pezizales</taxon>
        <taxon>Tuberaceae</taxon>
        <taxon>Choiromyces</taxon>
    </lineage>
</organism>
<evidence type="ECO:0000313" key="7">
    <source>
        <dbReference type="EMBL" id="RPA88364.1"/>
    </source>
</evidence>
<dbReference type="PRINTS" id="PR00622">
    <property type="entry name" value="HISTONEH3"/>
</dbReference>
<keyword evidence="4" id="KW-0238">DNA-binding</keyword>
<name>A0A3N4J388_9PEZI</name>
<comment type="subcellular location">
    <subcellularLocation>
        <location evidence="1">Chromosome</location>
    </subcellularLocation>
</comment>
<dbReference type="Proteomes" id="UP000276215">
    <property type="component" value="Unassembled WGS sequence"/>
</dbReference>
<dbReference type="SUPFAM" id="SSF47113">
    <property type="entry name" value="Histone-fold"/>
    <property type="match status" value="1"/>
</dbReference>
<sequence>MPPKNRKTDSILGPKGGGNWGQPTARLGHKKASRVVNGVQRPARYPAGRLAMAEIVKHRRDGGYLVPKAPFYRLCQEIVAVLPLQQRLRWQRSAVECLQVAAEEFLVMNMAAGALGAAHAGRVTLMVTDLKLVDDVMNVMAG</sequence>
<feature type="non-terminal residue" evidence="7">
    <location>
        <position position="142"/>
    </location>
</feature>
<feature type="domain" description="Core Histone H2A/H2B/H3" evidence="6">
    <location>
        <begin position="50"/>
        <end position="132"/>
    </location>
</feature>
<evidence type="ECO:0000259" key="6">
    <source>
        <dbReference type="Pfam" id="PF00125"/>
    </source>
</evidence>